<dbReference type="Proteomes" id="UP000242616">
    <property type="component" value="Unassembled WGS sequence"/>
</dbReference>
<organism evidence="4 5">
    <name type="scientific">Thermosipho affectus</name>
    <dbReference type="NCBI Taxonomy" id="660294"/>
    <lineage>
        <taxon>Bacteria</taxon>
        <taxon>Thermotogati</taxon>
        <taxon>Thermotogota</taxon>
        <taxon>Thermotogae</taxon>
        <taxon>Thermotogales</taxon>
        <taxon>Fervidobacteriaceae</taxon>
        <taxon>Thermosipho</taxon>
    </lineage>
</organism>
<dbReference type="Pfam" id="PF02254">
    <property type="entry name" value="TrkA_N"/>
    <property type="match status" value="1"/>
</dbReference>
<keyword evidence="1" id="KW-0813">Transport</keyword>
<gene>
    <name evidence="4" type="ORF">XJ44_07030</name>
</gene>
<protein>
    <submittedName>
        <fullName evidence="4">Potassium transporter TrkA</fullName>
    </submittedName>
</protein>
<name>A0ABX3IFM5_9BACT</name>
<dbReference type="PRINTS" id="PR00335">
    <property type="entry name" value="KUPTAKETRKA"/>
</dbReference>
<dbReference type="InterPro" id="IPR036291">
    <property type="entry name" value="NAD(P)-bd_dom_sf"/>
</dbReference>
<comment type="caution">
    <text evidence="4">The sequence shown here is derived from an EMBL/GenBank/DDBJ whole genome shotgun (WGS) entry which is preliminary data.</text>
</comment>
<feature type="domain" description="RCK N-terminal" evidence="3">
    <location>
        <begin position="6"/>
        <end position="121"/>
    </location>
</feature>
<keyword evidence="2" id="KW-0630">Potassium</keyword>
<sequence length="141" mass="15612">MKKIDELYLVIIGCGKVGGNVSSIASSMGHSVVVIDKEESSFENLSPDFTGFSIVGDATEKDVLENAKINKADYVLVLTHDDNTNFLISLMCKYYFGAKKIITRVYDPDNVSLFQEYDIEIISPTLLIIGELKRILVGDLL</sequence>
<reference evidence="4 5" key="1">
    <citation type="submission" date="2015-06" db="EMBL/GenBank/DDBJ databases">
        <title>Genome sequencing of Thermotogales isolates from hydrothermal vents.</title>
        <authorList>
            <person name="Haverkamp T.H."/>
            <person name="Kublanov I.V."/>
            <person name="Nesbo C.L."/>
        </authorList>
    </citation>
    <scope>NUCLEOTIDE SEQUENCE [LARGE SCALE GENOMIC DNA]</scope>
    <source>
        <strain evidence="5">ik275mar</strain>
    </source>
</reference>
<evidence type="ECO:0000259" key="3">
    <source>
        <dbReference type="PROSITE" id="PS51201"/>
    </source>
</evidence>
<dbReference type="RefSeq" id="WP_075666286.1">
    <property type="nucleotide sequence ID" value="NZ_LBFC01000022.1"/>
</dbReference>
<dbReference type="InterPro" id="IPR003148">
    <property type="entry name" value="RCK_N"/>
</dbReference>
<keyword evidence="5" id="KW-1185">Reference proteome</keyword>
<dbReference type="PROSITE" id="PS51201">
    <property type="entry name" value="RCK_N"/>
    <property type="match status" value="1"/>
</dbReference>
<proteinExistence type="predicted"/>
<evidence type="ECO:0000256" key="1">
    <source>
        <dbReference type="ARBA" id="ARBA00022538"/>
    </source>
</evidence>
<keyword evidence="1" id="KW-0633">Potassium transport</keyword>
<evidence type="ECO:0000256" key="2">
    <source>
        <dbReference type="ARBA" id="ARBA00022958"/>
    </source>
</evidence>
<dbReference type="EMBL" id="LBFC01000022">
    <property type="protein sequence ID" value="ONN26624.1"/>
    <property type="molecule type" value="Genomic_DNA"/>
</dbReference>
<dbReference type="InterPro" id="IPR050721">
    <property type="entry name" value="Trk_Ktr_HKT_K-transport"/>
</dbReference>
<dbReference type="InterPro" id="IPR006036">
    <property type="entry name" value="K_uptake_TrkA"/>
</dbReference>
<dbReference type="PANTHER" id="PTHR43833">
    <property type="entry name" value="POTASSIUM CHANNEL PROTEIN 2-RELATED-RELATED"/>
    <property type="match status" value="1"/>
</dbReference>
<dbReference type="SUPFAM" id="SSF51735">
    <property type="entry name" value="NAD(P)-binding Rossmann-fold domains"/>
    <property type="match status" value="1"/>
</dbReference>
<accession>A0ABX3IFM5</accession>
<evidence type="ECO:0000313" key="5">
    <source>
        <dbReference type="Proteomes" id="UP000242616"/>
    </source>
</evidence>
<evidence type="ECO:0000313" key="4">
    <source>
        <dbReference type="EMBL" id="ONN26624.1"/>
    </source>
</evidence>
<keyword evidence="1" id="KW-0406">Ion transport</keyword>
<dbReference type="Gene3D" id="3.40.50.720">
    <property type="entry name" value="NAD(P)-binding Rossmann-like Domain"/>
    <property type="match status" value="1"/>
</dbReference>